<gene>
    <name evidence="1" type="ORF">SARC_08397</name>
</gene>
<protein>
    <recommendedName>
        <fullName evidence="3">Antibiotic biosynthesis monooxygenase</fullName>
    </recommendedName>
</protein>
<dbReference type="Proteomes" id="UP000054560">
    <property type="component" value="Unassembled WGS sequence"/>
</dbReference>
<dbReference type="AlphaFoldDB" id="A0A0L0FTA1"/>
<evidence type="ECO:0000313" key="2">
    <source>
        <dbReference type="Proteomes" id="UP000054560"/>
    </source>
</evidence>
<evidence type="ECO:0008006" key="3">
    <source>
        <dbReference type="Google" id="ProtNLM"/>
    </source>
</evidence>
<proteinExistence type="predicted"/>
<organism evidence="1 2">
    <name type="scientific">Sphaeroforma arctica JP610</name>
    <dbReference type="NCBI Taxonomy" id="667725"/>
    <lineage>
        <taxon>Eukaryota</taxon>
        <taxon>Ichthyosporea</taxon>
        <taxon>Ichthyophonida</taxon>
        <taxon>Sphaeroforma</taxon>
    </lineage>
</organism>
<evidence type="ECO:0000313" key="1">
    <source>
        <dbReference type="EMBL" id="KNC79198.1"/>
    </source>
</evidence>
<dbReference type="EMBL" id="KQ242348">
    <property type="protein sequence ID" value="KNC79198.1"/>
    <property type="molecule type" value="Genomic_DNA"/>
</dbReference>
<keyword evidence="2" id="KW-1185">Reference proteome</keyword>
<dbReference type="GeneID" id="25908901"/>
<sequence>MTIKRVWHGYTTTENADAYQTLLICEVLPRIKAKNIPGLTNIEVMRYKHEETNTNGKIGETGEVEYVVTITYETLAHVVTFAGMDYEKAYLPEKARTLLARYDDRCMHYEVVDVVT</sequence>
<dbReference type="RefSeq" id="XP_014153100.1">
    <property type="nucleotide sequence ID" value="XM_014297625.1"/>
</dbReference>
<accession>A0A0L0FTA1</accession>
<name>A0A0L0FTA1_9EUKA</name>
<reference evidence="1 2" key="1">
    <citation type="submission" date="2011-02" db="EMBL/GenBank/DDBJ databases">
        <title>The Genome Sequence of Sphaeroforma arctica JP610.</title>
        <authorList>
            <consortium name="The Broad Institute Genome Sequencing Platform"/>
            <person name="Russ C."/>
            <person name="Cuomo C."/>
            <person name="Young S.K."/>
            <person name="Zeng Q."/>
            <person name="Gargeya S."/>
            <person name="Alvarado L."/>
            <person name="Berlin A."/>
            <person name="Chapman S.B."/>
            <person name="Chen Z."/>
            <person name="Freedman E."/>
            <person name="Gellesch M."/>
            <person name="Goldberg J."/>
            <person name="Griggs A."/>
            <person name="Gujja S."/>
            <person name="Heilman E."/>
            <person name="Heiman D."/>
            <person name="Howarth C."/>
            <person name="Mehta T."/>
            <person name="Neiman D."/>
            <person name="Pearson M."/>
            <person name="Roberts A."/>
            <person name="Saif S."/>
            <person name="Shea T."/>
            <person name="Shenoy N."/>
            <person name="Sisk P."/>
            <person name="Stolte C."/>
            <person name="Sykes S."/>
            <person name="White J."/>
            <person name="Yandava C."/>
            <person name="Burger G."/>
            <person name="Gray M.W."/>
            <person name="Holland P.W.H."/>
            <person name="King N."/>
            <person name="Lang F.B.F."/>
            <person name="Roger A.J."/>
            <person name="Ruiz-Trillo I."/>
            <person name="Haas B."/>
            <person name="Nusbaum C."/>
            <person name="Birren B."/>
        </authorList>
    </citation>
    <scope>NUCLEOTIDE SEQUENCE [LARGE SCALE GENOMIC DNA]</scope>
    <source>
        <strain evidence="1 2">JP610</strain>
    </source>
</reference>